<dbReference type="GO" id="GO:0004674">
    <property type="term" value="F:protein serine/threonine kinase activity"/>
    <property type="evidence" value="ECO:0007669"/>
    <property type="project" value="UniProtKB-EC"/>
</dbReference>
<dbReference type="PANTHER" id="PTHR21310:SF15">
    <property type="entry name" value="AMINOGLYCOSIDE PHOSPHOTRANSFERASE DOMAIN-CONTAINING PROTEIN"/>
    <property type="match status" value="1"/>
</dbReference>
<evidence type="ECO:0000313" key="5">
    <source>
        <dbReference type="EMBL" id="KAK3937888.1"/>
    </source>
</evidence>
<evidence type="ECO:0000256" key="1">
    <source>
        <dbReference type="ARBA" id="ARBA00012513"/>
    </source>
</evidence>
<dbReference type="Pfam" id="PF01636">
    <property type="entry name" value="APH"/>
    <property type="match status" value="1"/>
</dbReference>
<protein>
    <recommendedName>
        <fullName evidence="1">non-specific serine/threonine protein kinase</fullName>
        <ecNumber evidence="1">2.7.11.1</ecNumber>
    </recommendedName>
</protein>
<evidence type="ECO:0000259" key="4">
    <source>
        <dbReference type="Pfam" id="PF01636"/>
    </source>
</evidence>
<dbReference type="AlphaFoldDB" id="A0AAN6N465"/>
<accession>A0AAN6N465</accession>
<dbReference type="InterPro" id="IPR008266">
    <property type="entry name" value="Tyr_kinase_AS"/>
</dbReference>
<dbReference type="EMBL" id="MU853842">
    <property type="protein sequence ID" value="KAK3937888.1"/>
    <property type="molecule type" value="Genomic_DNA"/>
</dbReference>
<comment type="caution">
    <text evidence="5">The sequence shown here is derived from an EMBL/GenBank/DDBJ whole genome shotgun (WGS) entry which is preliminary data.</text>
</comment>
<dbReference type="InterPro" id="IPR051678">
    <property type="entry name" value="AGP_Transferase"/>
</dbReference>
<dbReference type="InterPro" id="IPR002575">
    <property type="entry name" value="Aminoglycoside_PTrfase"/>
</dbReference>
<dbReference type="EC" id="2.7.11.1" evidence="1"/>
<evidence type="ECO:0000313" key="6">
    <source>
        <dbReference type="Proteomes" id="UP001303473"/>
    </source>
</evidence>
<sequence length="449" mass="49392">MSSTNEDSLRFQRRLDVVQTILQKYGLKSTQVTPLAYVENSPFEFNNFIFKVDLAAPGVSAANFPEPQQPCTSAPPPPPAGVTTLVIHLSNPLAEGLNNTNRVENMVAAQFLVRQAALAGLSPVVPVPAVYAWSPCRYPEISDETGFGWTMSEYKLGSDLDAQFESLPLEEAQDVLEQIADLLTAVQRVELPDTVTKFGALTIDNSGNIVSGQMPILPGGPWETYEEIWLEKLQSQLAEADKSPRIRGWREVQGGLSGLRERIDKFLGSGRGVQKMLQGVVDTRQRGLVHGDLTMNNVLYDSTTKRVTGLLDFDWAAVTHRCEEFLSGLWDVVGGIHERVGELIQPMVLSGEFGVQPAGLSDAELRKWEIARAWNSALVKRGAIRPSSVAGVDRLKALKEFGNLLCPFQLASEAMLQRMGMSEENAAAFRASTETKIVSWLDRFESVES</sequence>
<comment type="catalytic activity">
    <reaction evidence="3">
        <text>L-seryl-[protein] + ATP = O-phospho-L-seryl-[protein] + ADP + H(+)</text>
        <dbReference type="Rhea" id="RHEA:17989"/>
        <dbReference type="Rhea" id="RHEA-COMP:9863"/>
        <dbReference type="Rhea" id="RHEA-COMP:11604"/>
        <dbReference type="ChEBI" id="CHEBI:15378"/>
        <dbReference type="ChEBI" id="CHEBI:29999"/>
        <dbReference type="ChEBI" id="CHEBI:30616"/>
        <dbReference type="ChEBI" id="CHEBI:83421"/>
        <dbReference type="ChEBI" id="CHEBI:456216"/>
        <dbReference type="EC" id="2.7.11.1"/>
    </reaction>
</comment>
<dbReference type="InterPro" id="IPR011009">
    <property type="entry name" value="Kinase-like_dom_sf"/>
</dbReference>
<proteinExistence type="predicted"/>
<dbReference type="Gene3D" id="3.90.1200.10">
    <property type="match status" value="1"/>
</dbReference>
<evidence type="ECO:0000256" key="2">
    <source>
        <dbReference type="ARBA" id="ARBA00047899"/>
    </source>
</evidence>
<keyword evidence="6" id="KW-1185">Reference proteome</keyword>
<gene>
    <name evidence="5" type="ORF">QBC46DRAFT_391367</name>
</gene>
<evidence type="ECO:0000256" key="3">
    <source>
        <dbReference type="ARBA" id="ARBA00048679"/>
    </source>
</evidence>
<dbReference type="Proteomes" id="UP001303473">
    <property type="component" value="Unassembled WGS sequence"/>
</dbReference>
<feature type="domain" description="Aminoglycoside phosphotransferase" evidence="4">
    <location>
        <begin position="115"/>
        <end position="333"/>
    </location>
</feature>
<dbReference type="PROSITE" id="PS00109">
    <property type="entry name" value="PROTEIN_KINASE_TYR"/>
    <property type="match status" value="1"/>
</dbReference>
<comment type="catalytic activity">
    <reaction evidence="2">
        <text>L-threonyl-[protein] + ATP = O-phospho-L-threonyl-[protein] + ADP + H(+)</text>
        <dbReference type="Rhea" id="RHEA:46608"/>
        <dbReference type="Rhea" id="RHEA-COMP:11060"/>
        <dbReference type="Rhea" id="RHEA-COMP:11605"/>
        <dbReference type="ChEBI" id="CHEBI:15378"/>
        <dbReference type="ChEBI" id="CHEBI:30013"/>
        <dbReference type="ChEBI" id="CHEBI:30616"/>
        <dbReference type="ChEBI" id="CHEBI:61977"/>
        <dbReference type="ChEBI" id="CHEBI:456216"/>
        <dbReference type="EC" id="2.7.11.1"/>
    </reaction>
</comment>
<name>A0AAN6N465_9PEZI</name>
<dbReference type="PANTHER" id="PTHR21310">
    <property type="entry name" value="AMINOGLYCOSIDE PHOSPHOTRANSFERASE-RELATED-RELATED"/>
    <property type="match status" value="1"/>
</dbReference>
<dbReference type="SUPFAM" id="SSF56112">
    <property type="entry name" value="Protein kinase-like (PK-like)"/>
    <property type="match status" value="1"/>
</dbReference>
<reference evidence="6" key="1">
    <citation type="journal article" date="2023" name="Mol. Phylogenet. Evol.">
        <title>Genome-scale phylogeny and comparative genomics of the fungal order Sordariales.</title>
        <authorList>
            <person name="Hensen N."/>
            <person name="Bonometti L."/>
            <person name="Westerberg I."/>
            <person name="Brannstrom I.O."/>
            <person name="Guillou S."/>
            <person name="Cros-Aarteil S."/>
            <person name="Calhoun S."/>
            <person name="Haridas S."/>
            <person name="Kuo A."/>
            <person name="Mondo S."/>
            <person name="Pangilinan J."/>
            <person name="Riley R."/>
            <person name="LaButti K."/>
            <person name="Andreopoulos B."/>
            <person name="Lipzen A."/>
            <person name="Chen C."/>
            <person name="Yan M."/>
            <person name="Daum C."/>
            <person name="Ng V."/>
            <person name="Clum A."/>
            <person name="Steindorff A."/>
            <person name="Ohm R.A."/>
            <person name="Martin F."/>
            <person name="Silar P."/>
            <person name="Natvig D.O."/>
            <person name="Lalanne C."/>
            <person name="Gautier V."/>
            <person name="Ament-Velasquez S.L."/>
            <person name="Kruys A."/>
            <person name="Hutchinson M.I."/>
            <person name="Powell A.J."/>
            <person name="Barry K."/>
            <person name="Miller A.N."/>
            <person name="Grigoriev I.V."/>
            <person name="Debuchy R."/>
            <person name="Gladieux P."/>
            <person name="Hiltunen Thoren M."/>
            <person name="Johannesson H."/>
        </authorList>
    </citation>
    <scope>NUCLEOTIDE SEQUENCE [LARGE SCALE GENOMIC DNA]</scope>
    <source>
        <strain evidence="6">CBS 340.73</strain>
    </source>
</reference>
<organism evidence="5 6">
    <name type="scientific">Diplogelasinospora grovesii</name>
    <dbReference type="NCBI Taxonomy" id="303347"/>
    <lineage>
        <taxon>Eukaryota</taxon>
        <taxon>Fungi</taxon>
        <taxon>Dikarya</taxon>
        <taxon>Ascomycota</taxon>
        <taxon>Pezizomycotina</taxon>
        <taxon>Sordariomycetes</taxon>
        <taxon>Sordariomycetidae</taxon>
        <taxon>Sordariales</taxon>
        <taxon>Diplogelasinosporaceae</taxon>
        <taxon>Diplogelasinospora</taxon>
    </lineage>
</organism>